<dbReference type="Gene3D" id="6.10.30.30">
    <property type="match status" value="1"/>
</dbReference>
<dbReference type="PROSITE" id="PS51444">
    <property type="entry name" value="FH2"/>
    <property type="match status" value="1"/>
</dbReference>
<dbReference type="Gene3D" id="1.10.20.40">
    <property type="entry name" value="Formin, diaphanous GTPase-binding domain"/>
    <property type="match status" value="1"/>
</dbReference>
<organism evidence="6 7">
    <name type="scientific">Oikopleura dioica</name>
    <name type="common">Tunicate</name>
    <dbReference type="NCBI Taxonomy" id="34765"/>
    <lineage>
        <taxon>Eukaryota</taxon>
        <taxon>Metazoa</taxon>
        <taxon>Chordata</taxon>
        <taxon>Tunicata</taxon>
        <taxon>Appendicularia</taxon>
        <taxon>Copelata</taxon>
        <taxon>Oikopleuridae</taxon>
        <taxon>Oikopleura</taxon>
    </lineage>
</organism>
<evidence type="ECO:0000256" key="1">
    <source>
        <dbReference type="SAM" id="Coils"/>
    </source>
</evidence>
<gene>
    <name evidence="6" type="ORF">OKIOD_LOCUS6342</name>
</gene>
<dbReference type="InterPro" id="IPR051412">
    <property type="entry name" value="Formin_Homology_Diaphanous_sf"/>
</dbReference>
<feature type="domain" description="GBD/FH3" evidence="4">
    <location>
        <begin position="52"/>
        <end position="491"/>
    </location>
</feature>
<dbReference type="SMART" id="SM00498">
    <property type="entry name" value="FH2"/>
    <property type="match status" value="1"/>
</dbReference>
<dbReference type="Gene3D" id="1.25.10.10">
    <property type="entry name" value="Leucine-rich Repeat Variant"/>
    <property type="match status" value="1"/>
</dbReference>
<protein>
    <submittedName>
        <fullName evidence="6">Oidioi.mRNA.OKI2018_I69.XSR.g14784.t1.cds</fullName>
    </submittedName>
</protein>
<dbReference type="SMART" id="SM01139">
    <property type="entry name" value="Drf_FH3"/>
    <property type="match status" value="1"/>
</dbReference>
<dbReference type="PROSITE" id="PS51232">
    <property type="entry name" value="GBD_FH3"/>
    <property type="match status" value="1"/>
</dbReference>
<accession>A0ABN7SCK4</accession>
<dbReference type="InterPro" id="IPR044933">
    <property type="entry name" value="DIA_GBD_sf"/>
</dbReference>
<dbReference type="Pfam" id="PF02181">
    <property type="entry name" value="FH2"/>
    <property type="match status" value="1"/>
</dbReference>
<evidence type="ECO:0000313" key="7">
    <source>
        <dbReference type="Proteomes" id="UP001158576"/>
    </source>
</evidence>
<evidence type="ECO:0000313" key="6">
    <source>
        <dbReference type="EMBL" id="CAG5096796.1"/>
    </source>
</evidence>
<dbReference type="Gene3D" id="1.20.58.630">
    <property type="match status" value="1"/>
</dbReference>
<feature type="coiled-coil region" evidence="1">
    <location>
        <begin position="853"/>
        <end position="887"/>
    </location>
</feature>
<sequence length="1058" mass="118230">MDKHKDKDRGLSRITSYISGEKPEKHKMRSTKSGVDSGFGGNMTMDQTKAFCQAISDKKLDELLEKMMNDTDIKEASRGPIRKNIRPIKEQMVVMWMFNSNKALASDSRNHSQDLLSWKTMKKSELRATLEAVKVGASSNTVNWLKEFCSPVDRGGDDAGQKTDGLSTLVEIMRAQTVEYLETKRKLRYSIDMFGMTQDATRLDAELRRVEFNIKNLVLSICKIGNVGFGYKRLVKEFRAIKALCLTLNPDIPLSVIHQSSKLLAVVAIDADGQSHIIRALTENAEEFTDENGFPKSRFKNLVNILRLKIPEDHEADSVTQRQNQIFTRQYVLILINEILKNKNDNDEESDGDIDVRISLRNEFIRNGLKDTLISRIRSEAVDDKQDLLIRQCDDYIKEREDDQQELHDRLSAIREDLKLSSELFKYLYHSTKGTEAEHTPWNGRASSPPPPPGMAVPGGPPPPPPPPGMGGPPPPPPPPGMAGTGGPPPPPPPPGMAGPGGPPPPPPPPGMTGPGGPPPPPPPPGMVGPGGPPPPPPPGMRGPPGPPGPPGMGGLPPPPGGMIGGARPLPFGLTMKKKYESAQTKRLNWQKIEPVKLKEGSIWTKANEQKFANESLMSEIASVFATKAPKNTRSDGPAVEKKRQKENKILDAKKAQNLSIFLGRVKVPYQTVRKQILQCSPELETSFVVGLLNQLPDAEQISMFKELKDEYNELVEAEKFCVVVSDMHRVHMRLETIKFQREFEEIVDRNIKPDIVSVTEASRKISKSKPFRLFLELVLFIGNVMNAGGRNQQSFGFDIEYLPKLRDSKTADNSMTMLHFIAQLIETDPKYEEIRGFDKDLHAADRARRVAQDDLNKSINNLTKEVKNLEKNVEQVSKLLNKDQDDQFDETMNEFLITATEQHKLCLDLKATLDQEYESLADYLCFNTKKTPIEAFFSMMNQFREDYAAAVRENQMRKEEEEKKSRREMAKVAAEQAKIKKKQKLQSSASKTQIIDDESENVIDDMLKALQSGEGNKKRRRARRSGVPTDGGGDNRTRSRRGGRQVFASLEEAIAAS</sequence>
<dbReference type="InterPro" id="IPR015425">
    <property type="entry name" value="FH2_Formin"/>
</dbReference>
<feature type="compositionally biased region" description="Pro residues" evidence="2">
    <location>
        <begin position="448"/>
        <end position="561"/>
    </location>
</feature>
<proteinExistence type="predicted"/>
<reference evidence="6 7" key="1">
    <citation type="submission" date="2021-04" db="EMBL/GenBank/DDBJ databases">
        <authorList>
            <person name="Bliznina A."/>
        </authorList>
    </citation>
    <scope>NUCLEOTIDE SEQUENCE [LARGE SCALE GENOMIC DNA]</scope>
</reference>
<dbReference type="InterPro" id="IPR010472">
    <property type="entry name" value="FH3_dom"/>
</dbReference>
<evidence type="ECO:0000256" key="2">
    <source>
        <dbReference type="SAM" id="MobiDB-lite"/>
    </source>
</evidence>
<name>A0ABN7SCK4_OIKDI</name>
<feature type="region of interest" description="Disordered" evidence="2">
    <location>
        <begin position="1008"/>
        <end position="1058"/>
    </location>
</feature>
<feature type="region of interest" description="Disordered" evidence="2">
    <location>
        <begin position="1"/>
        <end position="40"/>
    </location>
</feature>
<dbReference type="Pfam" id="PF06367">
    <property type="entry name" value="Drf_FH3"/>
    <property type="match status" value="1"/>
</dbReference>
<dbReference type="Proteomes" id="UP001158576">
    <property type="component" value="Chromosome XSR"/>
</dbReference>
<feature type="compositionally biased region" description="Basic and acidic residues" evidence="2">
    <location>
        <begin position="1"/>
        <end position="11"/>
    </location>
</feature>
<feature type="region of interest" description="Disordered" evidence="2">
    <location>
        <begin position="433"/>
        <end position="570"/>
    </location>
</feature>
<dbReference type="PROSITE" id="PS51231">
    <property type="entry name" value="DAD"/>
    <property type="match status" value="1"/>
</dbReference>
<dbReference type="InterPro" id="IPR011989">
    <property type="entry name" value="ARM-like"/>
</dbReference>
<dbReference type="InterPro" id="IPR014768">
    <property type="entry name" value="GBD/FH3_dom"/>
</dbReference>
<keyword evidence="7" id="KW-1185">Reference proteome</keyword>
<feature type="domain" description="FH2" evidence="5">
    <location>
        <begin position="575"/>
        <end position="974"/>
    </location>
</feature>
<dbReference type="EMBL" id="OU015569">
    <property type="protein sequence ID" value="CAG5096796.1"/>
    <property type="molecule type" value="Genomic_DNA"/>
</dbReference>
<dbReference type="Gene3D" id="1.20.58.2220">
    <property type="entry name" value="Formin, FH2 domain"/>
    <property type="match status" value="1"/>
</dbReference>
<keyword evidence="1" id="KW-0175">Coiled coil</keyword>
<evidence type="ECO:0000259" key="3">
    <source>
        <dbReference type="PROSITE" id="PS51231"/>
    </source>
</evidence>
<evidence type="ECO:0000259" key="4">
    <source>
        <dbReference type="PROSITE" id="PS51232"/>
    </source>
</evidence>
<dbReference type="SUPFAM" id="SSF101447">
    <property type="entry name" value="Formin homology 2 domain (FH2 domain)"/>
    <property type="match status" value="1"/>
</dbReference>
<feature type="domain" description="DAD" evidence="3">
    <location>
        <begin position="997"/>
        <end position="1028"/>
    </location>
</feature>
<dbReference type="PANTHER" id="PTHR45691:SF6">
    <property type="entry name" value="PROTEIN DIAPHANOUS"/>
    <property type="match status" value="1"/>
</dbReference>
<dbReference type="InterPro" id="IPR016024">
    <property type="entry name" value="ARM-type_fold"/>
</dbReference>
<dbReference type="InterPro" id="IPR014767">
    <property type="entry name" value="DAD_dom"/>
</dbReference>
<dbReference type="PANTHER" id="PTHR45691">
    <property type="entry name" value="PROTEIN DIAPHANOUS"/>
    <property type="match status" value="1"/>
</dbReference>
<dbReference type="SUPFAM" id="SSF48371">
    <property type="entry name" value="ARM repeat"/>
    <property type="match status" value="1"/>
</dbReference>
<evidence type="ECO:0000259" key="5">
    <source>
        <dbReference type="PROSITE" id="PS51444"/>
    </source>
</evidence>
<dbReference type="InterPro" id="IPR042201">
    <property type="entry name" value="FH2_Formin_sf"/>
</dbReference>